<dbReference type="AlphaFoldDB" id="A0A383BWN3"/>
<gene>
    <name evidence="1" type="ORF">METZ01_LOCUS477510</name>
</gene>
<accession>A0A383BWN3</accession>
<sequence length="28" mass="3396">MGESVFIYFPFFVYDINNYTYVYGSFVL</sequence>
<name>A0A383BWN3_9ZZZZ</name>
<protein>
    <submittedName>
        <fullName evidence="1">Uncharacterized protein</fullName>
    </submittedName>
</protein>
<evidence type="ECO:0000313" key="1">
    <source>
        <dbReference type="EMBL" id="SVE24656.1"/>
    </source>
</evidence>
<dbReference type="EMBL" id="UINC01204089">
    <property type="protein sequence ID" value="SVE24656.1"/>
    <property type="molecule type" value="Genomic_DNA"/>
</dbReference>
<reference evidence="1" key="1">
    <citation type="submission" date="2018-05" db="EMBL/GenBank/DDBJ databases">
        <authorList>
            <person name="Lanie J.A."/>
            <person name="Ng W.-L."/>
            <person name="Kazmierczak K.M."/>
            <person name="Andrzejewski T.M."/>
            <person name="Davidsen T.M."/>
            <person name="Wayne K.J."/>
            <person name="Tettelin H."/>
            <person name="Glass J.I."/>
            <person name="Rusch D."/>
            <person name="Podicherti R."/>
            <person name="Tsui H.-C.T."/>
            <person name="Winkler M.E."/>
        </authorList>
    </citation>
    <scope>NUCLEOTIDE SEQUENCE</scope>
</reference>
<proteinExistence type="predicted"/>
<organism evidence="1">
    <name type="scientific">marine metagenome</name>
    <dbReference type="NCBI Taxonomy" id="408172"/>
    <lineage>
        <taxon>unclassified sequences</taxon>
        <taxon>metagenomes</taxon>
        <taxon>ecological metagenomes</taxon>
    </lineage>
</organism>